<dbReference type="AlphaFoldDB" id="A0A6A4ZQH1"/>
<sequence>MPQDEVHYNHVHSCSRMVVERAFGVWKNTFRLFQVTLLHGTPEEMTLLIEATLVLHNWMIDEKEAALEAITIPSPSEYEDWMHIGGDVIYDSEKNQIDGVEAVITRDHIKAYITNYT</sequence>
<keyword evidence="2" id="KW-0479">Metal-binding</keyword>
<dbReference type="Pfam" id="PF13359">
    <property type="entry name" value="DDE_Tnp_4"/>
    <property type="match status" value="1"/>
</dbReference>
<dbReference type="Proteomes" id="UP000469452">
    <property type="component" value="Unassembled WGS sequence"/>
</dbReference>
<reference evidence="4 5" key="1">
    <citation type="submission" date="2019-06" db="EMBL/GenBank/DDBJ databases">
        <title>Genomics analysis of Aphanomyces spp. identifies a new class of oomycete effector associated with host adaptation.</title>
        <authorList>
            <person name="Gaulin E."/>
        </authorList>
    </citation>
    <scope>NUCLEOTIDE SEQUENCE [LARGE SCALE GENOMIC DNA]</scope>
    <source>
        <strain evidence="4 5">E</strain>
    </source>
</reference>
<organism evidence="4 5">
    <name type="scientific">Aphanomyces astaci</name>
    <name type="common">Crayfish plague agent</name>
    <dbReference type="NCBI Taxonomy" id="112090"/>
    <lineage>
        <taxon>Eukaryota</taxon>
        <taxon>Sar</taxon>
        <taxon>Stramenopiles</taxon>
        <taxon>Oomycota</taxon>
        <taxon>Saprolegniomycetes</taxon>
        <taxon>Saprolegniales</taxon>
        <taxon>Verrucalvaceae</taxon>
        <taxon>Aphanomyces</taxon>
    </lineage>
</organism>
<proteinExistence type="predicted"/>
<evidence type="ECO:0000256" key="2">
    <source>
        <dbReference type="ARBA" id="ARBA00022723"/>
    </source>
</evidence>
<name>A0A6A4ZQH1_APHAT</name>
<evidence type="ECO:0000313" key="5">
    <source>
        <dbReference type="Proteomes" id="UP000469452"/>
    </source>
</evidence>
<evidence type="ECO:0000313" key="4">
    <source>
        <dbReference type="EMBL" id="KAF0714905.1"/>
    </source>
</evidence>
<comment type="caution">
    <text evidence="4">The sequence shown here is derived from an EMBL/GenBank/DDBJ whole genome shotgun (WGS) entry which is preliminary data.</text>
</comment>
<dbReference type="VEuPathDB" id="FungiDB:H257_18758"/>
<comment type="cofactor">
    <cofactor evidence="1">
        <name>a divalent metal cation</name>
        <dbReference type="ChEBI" id="CHEBI:60240"/>
    </cofactor>
</comment>
<dbReference type="EMBL" id="VJMI01017144">
    <property type="protein sequence ID" value="KAF0714905.1"/>
    <property type="molecule type" value="Genomic_DNA"/>
</dbReference>
<dbReference type="GO" id="GO:0046872">
    <property type="term" value="F:metal ion binding"/>
    <property type="evidence" value="ECO:0007669"/>
    <property type="project" value="UniProtKB-KW"/>
</dbReference>
<gene>
    <name evidence="4" type="ORF">AaE_011465</name>
</gene>
<dbReference type="InterPro" id="IPR027806">
    <property type="entry name" value="HARBI1_dom"/>
</dbReference>
<accession>A0A6A4ZQH1</accession>
<feature type="domain" description="DDE Tnp4" evidence="3">
    <location>
        <begin position="3"/>
        <end position="57"/>
    </location>
</feature>
<protein>
    <recommendedName>
        <fullName evidence="3">DDE Tnp4 domain-containing protein</fullName>
    </recommendedName>
</protein>
<evidence type="ECO:0000256" key="1">
    <source>
        <dbReference type="ARBA" id="ARBA00001968"/>
    </source>
</evidence>
<evidence type="ECO:0000259" key="3">
    <source>
        <dbReference type="Pfam" id="PF13359"/>
    </source>
</evidence>